<dbReference type="PANTHER" id="PTHR35936">
    <property type="entry name" value="MEMBRANE-BOUND LYTIC MUREIN TRANSGLYCOSYLASE F"/>
    <property type="match status" value="1"/>
</dbReference>
<organism evidence="1 2">
    <name type="scientific">Pseudodesulfovibrio alkaliphilus</name>
    <dbReference type="NCBI Taxonomy" id="2661613"/>
    <lineage>
        <taxon>Bacteria</taxon>
        <taxon>Pseudomonadati</taxon>
        <taxon>Thermodesulfobacteriota</taxon>
        <taxon>Desulfovibrionia</taxon>
        <taxon>Desulfovibrionales</taxon>
        <taxon>Desulfovibrionaceae</taxon>
    </lineage>
</organism>
<evidence type="ECO:0000313" key="1">
    <source>
        <dbReference type="EMBL" id="MUM78072.1"/>
    </source>
</evidence>
<accession>A0A7K1KQB1</accession>
<name>A0A7K1KQB1_9BACT</name>
<dbReference type="PANTHER" id="PTHR35936:SF25">
    <property type="entry name" value="ABC TRANSPORTER SUBSTRATE-BINDING PROTEIN"/>
    <property type="match status" value="1"/>
</dbReference>
<gene>
    <name evidence="1" type="ORF">GKC30_10535</name>
</gene>
<evidence type="ECO:0000313" key="2">
    <source>
        <dbReference type="Proteomes" id="UP000461162"/>
    </source>
</evidence>
<proteinExistence type="predicted"/>
<dbReference type="SUPFAM" id="SSF53850">
    <property type="entry name" value="Periplasmic binding protein-like II"/>
    <property type="match status" value="1"/>
</dbReference>
<reference evidence="1 2" key="1">
    <citation type="submission" date="2019-11" db="EMBL/GenBank/DDBJ databases">
        <title>Pseudodesulfovibrio alkaliphilus, sp. nov., an alkaliphilic sulfate-reducing bacteria from mud volcano of Taman peninsula, Russia.</title>
        <authorList>
            <person name="Frolova A."/>
            <person name="Merkel A.Y."/>
            <person name="Slobodkin A.I."/>
        </authorList>
    </citation>
    <scope>NUCLEOTIDE SEQUENCE [LARGE SCALE GENOMIC DNA]</scope>
    <source>
        <strain evidence="1 2">F-1</strain>
    </source>
</reference>
<dbReference type="Proteomes" id="UP000461162">
    <property type="component" value="Unassembled WGS sequence"/>
</dbReference>
<comment type="caution">
    <text evidence="1">The sequence shown here is derived from an EMBL/GenBank/DDBJ whole genome shotgun (WGS) entry which is preliminary data.</text>
</comment>
<keyword evidence="2" id="KW-1185">Reference proteome</keyword>
<dbReference type="RefSeq" id="WP_155934685.1">
    <property type="nucleotide sequence ID" value="NZ_WODC01000006.1"/>
</dbReference>
<dbReference type="EMBL" id="WODC01000006">
    <property type="protein sequence ID" value="MUM78072.1"/>
    <property type="molecule type" value="Genomic_DNA"/>
</dbReference>
<dbReference type="AlphaFoldDB" id="A0A7K1KQB1"/>
<sequence length="247" mass="27409">MSAKSVMLFVLLILVPGFALGGERVVLATLEWPPYTGESLPEGGATSEVVREAFKVMGYDLELRFFPWNRVLEEARQDSEIAGYFPEYPDNWRRDRFLKSHSVGVSPLGLASRAGVAINWQTLEDLERYTLGTVAGYANTLEFDALVAKGRLTTDSSNSDALNLRKVLAGRVDAAVVDGNVFAYLRKADPMLRAGGGELVLHDRLLGVIDLVVCFQDTEEGEELRRVFDQGLREVDQGAIYRRHLGE</sequence>
<dbReference type="Gene3D" id="3.40.190.10">
    <property type="entry name" value="Periplasmic binding protein-like II"/>
    <property type="match status" value="2"/>
</dbReference>
<protein>
    <submittedName>
        <fullName evidence="1">Transporter substrate-binding domain-containing protein</fullName>
    </submittedName>
</protein>